<comment type="subcellular location">
    <subcellularLocation>
        <location evidence="1">Cell membrane</location>
        <topology evidence="1">Multi-pass membrane protein</topology>
    </subcellularLocation>
</comment>
<feature type="domain" description="ComEC/Rec2-related protein" evidence="7">
    <location>
        <begin position="246"/>
        <end position="512"/>
    </location>
</feature>
<evidence type="ECO:0000256" key="3">
    <source>
        <dbReference type="ARBA" id="ARBA00022692"/>
    </source>
</evidence>
<sequence length="706" mass="79076">MKQLSRIYRGHIPFVRFLLALLAGIAVGYAITPQQPLYIAAWMMLVILAASFVCFMCFTKLRQYGHYATMGCLALSALAVIGFIQSWHSDPEIDRSHFSRYESKALVGYIADEPLMRGEHLRFPLAVTRVYGEDGLVDVSGKLMLTIRIQDTLSVPMLRYGDELVIPAVYREVPPPYNPGELNYQRYLANKDIWHQAYLQADETKKIGTDKGNPLVAQALAVRQRMVGKFSRHIAHEDALSVASTLILGYRADLSETLLQAFSNTGTIHVLSVSGMHVVIVFWLFSKLFWWMNRNKGLRIAKFMLLLTAIWGYALLTGFSPSVLRAAMMTSFVMAAMALGQRNRVYNSIAASAFFLLLYHPKFIADVGFQLSYLAVLGIVFLYPVLQAAFPVANRFARPVLSYTWLSIAAQTGAGPLATYYFHQFPLYFLPANLLVVLPASGIMYLGFALLLLPAGPLAAWTGAVLETLILMVNRLLSDIESLPMASIRGIWMTWWQSLLIYFSLLTAVLAFVMRSKRLVYGMLACCLLLAFSAFSAIIQGSHGREVTIFNVGRDMVIGLVSKGEAWIYSDRPAMDDRTIRYSALPKLEAHVPMPAIGFVPQDSSYRGQQLYIKESIIQFGNLRLMVYDGSERYTGHVHVDILLLRNNPRIAWEKLTEIVSCKRLLLDGSNSDSTIRRLKGAAEKVGIPVYVLKNNFAYSQRDGEG</sequence>
<keyword evidence="5 6" id="KW-0472">Membrane</keyword>
<accession>A0A1T5AG59</accession>
<keyword evidence="3 6" id="KW-0812">Transmembrane</keyword>
<name>A0A1T5AG59_9SPHI</name>
<feature type="transmembrane region" description="Helical" evidence="6">
    <location>
        <begin position="37"/>
        <end position="58"/>
    </location>
</feature>
<dbReference type="Pfam" id="PF03772">
    <property type="entry name" value="Competence"/>
    <property type="match status" value="1"/>
</dbReference>
<gene>
    <name evidence="9" type="ORF">SAMN05660226_00723</name>
</gene>
<dbReference type="AlphaFoldDB" id="A0A1T5AG59"/>
<dbReference type="PANTHER" id="PTHR30619">
    <property type="entry name" value="DNA INTERNALIZATION/COMPETENCE PROTEIN COMEC/REC2"/>
    <property type="match status" value="1"/>
</dbReference>
<dbReference type="InterPro" id="IPR025405">
    <property type="entry name" value="DUF4131"/>
</dbReference>
<dbReference type="NCBIfam" id="TIGR00360">
    <property type="entry name" value="ComEC_N-term"/>
    <property type="match status" value="1"/>
</dbReference>
<feature type="transmembrane region" description="Helical" evidence="6">
    <location>
        <begin position="519"/>
        <end position="539"/>
    </location>
</feature>
<evidence type="ECO:0000256" key="5">
    <source>
        <dbReference type="ARBA" id="ARBA00023136"/>
    </source>
</evidence>
<evidence type="ECO:0000256" key="2">
    <source>
        <dbReference type="ARBA" id="ARBA00022475"/>
    </source>
</evidence>
<reference evidence="9 10" key="1">
    <citation type="submission" date="2017-02" db="EMBL/GenBank/DDBJ databases">
        <authorList>
            <person name="Peterson S.W."/>
        </authorList>
    </citation>
    <scope>NUCLEOTIDE SEQUENCE [LARGE SCALE GENOMIC DNA]</scope>
    <source>
        <strain evidence="9 10">DSM 22899</strain>
    </source>
</reference>
<evidence type="ECO:0000256" key="4">
    <source>
        <dbReference type="ARBA" id="ARBA00022989"/>
    </source>
</evidence>
<dbReference type="InterPro" id="IPR023298">
    <property type="entry name" value="ATPase_P-typ_TM_dom_sf"/>
</dbReference>
<feature type="transmembrane region" description="Helical" evidence="6">
    <location>
        <begin position="344"/>
        <end position="359"/>
    </location>
</feature>
<feature type="domain" description="DUF4131" evidence="8">
    <location>
        <begin position="41"/>
        <end position="203"/>
    </location>
</feature>
<evidence type="ECO:0000313" key="10">
    <source>
        <dbReference type="Proteomes" id="UP000190541"/>
    </source>
</evidence>
<dbReference type="Pfam" id="PF13567">
    <property type="entry name" value="DUF4131"/>
    <property type="match status" value="1"/>
</dbReference>
<feature type="transmembrane region" description="Helical" evidence="6">
    <location>
        <begin position="434"/>
        <end position="453"/>
    </location>
</feature>
<feature type="transmembrane region" description="Helical" evidence="6">
    <location>
        <begin position="303"/>
        <end position="324"/>
    </location>
</feature>
<dbReference type="InterPro" id="IPR004477">
    <property type="entry name" value="ComEC_N"/>
</dbReference>
<protein>
    <submittedName>
        <fullName evidence="9">Competence protein ComEC</fullName>
    </submittedName>
</protein>
<feature type="transmembrane region" description="Helical" evidence="6">
    <location>
        <begin position="490"/>
        <end position="513"/>
    </location>
</feature>
<dbReference type="EMBL" id="FUYS01000002">
    <property type="protein sequence ID" value="SKB33991.1"/>
    <property type="molecule type" value="Genomic_DNA"/>
</dbReference>
<evidence type="ECO:0000259" key="8">
    <source>
        <dbReference type="Pfam" id="PF13567"/>
    </source>
</evidence>
<dbReference type="STRING" id="623280.SAMN05660226_00723"/>
<dbReference type="SUPFAM" id="SSF81665">
    <property type="entry name" value="Calcium ATPase, transmembrane domain M"/>
    <property type="match status" value="1"/>
</dbReference>
<feature type="transmembrane region" description="Helical" evidence="6">
    <location>
        <begin position="402"/>
        <end position="422"/>
    </location>
</feature>
<organism evidence="9 10">
    <name type="scientific">Parapedobacter luteus</name>
    <dbReference type="NCBI Taxonomy" id="623280"/>
    <lineage>
        <taxon>Bacteria</taxon>
        <taxon>Pseudomonadati</taxon>
        <taxon>Bacteroidota</taxon>
        <taxon>Sphingobacteriia</taxon>
        <taxon>Sphingobacteriales</taxon>
        <taxon>Sphingobacteriaceae</taxon>
        <taxon>Parapedobacter</taxon>
    </lineage>
</organism>
<evidence type="ECO:0000313" key="9">
    <source>
        <dbReference type="EMBL" id="SKB33991.1"/>
    </source>
</evidence>
<dbReference type="PANTHER" id="PTHR30619:SF1">
    <property type="entry name" value="RECOMBINATION PROTEIN 2"/>
    <property type="match status" value="1"/>
</dbReference>
<proteinExistence type="predicted"/>
<dbReference type="RefSeq" id="WP_079715473.1">
    <property type="nucleotide sequence ID" value="NZ_FUYS01000002.1"/>
</dbReference>
<evidence type="ECO:0000256" key="6">
    <source>
        <dbReference type="SAM" id="Phobius"/>
    </source>
</evidence>
<feature type="transmembrane region" description="Helical" evidence="6">
    <location>
        <begin position="12"/>
        <end position="31"/>
    </location>
</feature>
<feature type="transmembrane region" description="Helical" evidence="6">
    <location>
        <begin position="67"/>
        <end position="87"/>
    </location>
</feature>
<keyword evidence="10" id="KW-1185">Reference proteome</keyword>
<keyword evidence="4 6" id="KW-1133">Transmembrane helix</keyword>
<evidence type="ECO:0000259" key="7">
    <source>
        <dbReference type="Pfam" id="PF03772"/>
    </source>
</evidence>
<evidence type="ECO:0000256" key="1">
    <source>
        <dbReference type="ARBA" id="ARBA00004651"/>
    </source>
</evidence>
<dbReference type="Proteomes" id="UP000190541">
    <property type="component" value="Unassembled WGS sequence"/>
</dbReference>
<feature type="transmembrane region" description="Helical" evidence="6">
    <location>
        <begin position="268"/>
        <end position="291"/>
    </location>
</feature>
<dbReference type="InterPro" id="IPR052159">
    <property type="entry name" value="Competence_DNA_uptake"/>
</dbReference>
<dbReference type="OrthoDB" id="9761531at2"/>
<dbReference type="GO" id="GO:0005886">
    <property type="term" value="C:plasma membrane"/>
    <property type="evidence" value="ECO:0007669"/>
    <property type="project" value="UniProtKB-SubCell"/>
</dbReference>
<keyword evidence="2" id="KW-1003">Cell membrane</keyword>
<feature type="transmembrane region" description="Helical" evidence="6">
    <location>
        <begin position="371"/>
        <end position="390"/>
    </location>
</feature>